<dbReference type="SMART" id="SM00382">
    <property type="entry name" value="AAA"/>
    <property type="match status" value="1"/>
</dbReference>
<dbReference type="PANTHER" id="PTHR47691:SF3">
    <property type="entry name" value="HTH-TYPE TRANSCRIPTIONAL REGULATOR RV0890C-RELATED"/>
    <property type="match status" value="1"/>
</dbReference>
<keyword evidence="3" id="KW-0067">ATP-binding</keyword>
<evidence type="ECO:0000313" key="3">
    <source>
        <dbReference type="EMBL" id="MFH8251287.1"/>
    </source>
</evidence>
<gene>
    <name evidence="3" type="ORF">ACH3VR_13025</name>
</gene>
<dbReference type="InterPro" id="IPR027417">
    <property type="entry name" value="P-loop_NTPase"/>
</dbReference>
<feature type="domain" description="AAA+ ATPase" evidence="2">
    <location>
        <begin position="207"/>
        <end position="358"/>
    </location>
</feature>
<comment type="caution">
    <text evidence="3">The sequence shown here is derived from an EMBL/GenBank/DDBJ whole genome shotgun (WGS) entry which is preliminary data.</text>
</comment>
<keyword evidence="4" id="KW-1185">Reference proteome</keyword>
<dbReference type="EMBL" id="JBIQWL010000004">
    <property type="protein sequence ID" value="MFH8251287.1"/>
    <property type="molecule type" value="Genomic_DNA"/>
</dbReference>
<dbReference type="InterPro" id="IPR016032">
    <property type="entry name" value="Sig_transdc_resp-reg_C-effctor"/>
</dbReference>
<dbReference type="Gene3D" id="3.40.50.300">
    <property type="entry name" value="P-loop containing nucleotide triphosphate hydrolases"/>
    <property type="match status" value="1"/>
</dbReference>
<dbReference type="InterPro" id="IPR049945">
    <property type="entry name" value="AAA_22"/>
</dbReference>
<evidence type="ECO:0000313" key="4">
    <source>
        <dbReference type="Proteomes" id="UP001610861"/>
    </source>
</evidence>
<feature type="region of interest" description="Disordered" evidence="1">
    <location>
        <begin position="948"/>
        <end position="968"/>
    </location>
</feature>
<reference evidence="3 4" key="1">
    <citation type="submission" date="2024-09" db="EMBL/GenBank/DDBJ databases">
        <authorList>
            <person name="Pan X."/>
        </authorList>
    </citation>
    <scope>NUCLEOTIDE SEQUENCE [LARGE SCALE GENOMIC DNA]</scope>
    <source>
        <strain evidence="3 4">B2969</strain>
    </source>
</reference>
<keyword evidence="3" id="KW-0547">Nucleotide-binding</keyword>
<dbReference type="GO" id="GO:0005524">
    <property type="term" value="F:ATP binding"/>
    <property type="evidence" value="ECO:0007669"/>
    <property type="project" value="UniProtKB-KW"/>
</dbReference>
<dbReference type="Proteomes" id="UP001610861">
    <property type="component" value="Unassembled WGS sequence"/>
</dbReference>
<dbReference type="Pfam" id="PF13401">
    <property type="entry name" value="AAA_22"/>
    <property type="match status" value="1"/>
</dbReference>
<accession>A0ABW7QAP2</accession>
<dbReference type="Gene3D" id="1.10.10.10">
    <property type="entry name" value="Winged helix-like DNA-binding domain superfamily/Winged helix DNA-binding domain"/>
    <property type="match status" value="1"/>
</dbReference>
<name>A0ABW7QAP2_9MICO</name>
<sequence>MRLRFFGGLALADPAGEAITVHGRGQQAVLFRLAVDAGTTVGYRPLSEDLWPDDPPEDPRAALQSLVSRLRRSMGADAVESTPGGYRLSMTRDEVDVTRFQDLVAEARTRSDPTAAADIARTAIDLWTGEPWTPGPEFDWVVRDLLEDRAHAERLVRATLAADATAGSSGRLGAAPTSSARSVIPAALTPLVGRQRELATIGAQLSAERLVTLIGPGGAGKTTLALETARAWGDATVVVELAPAAPGEVWAAVATAAGRSIRLADTTTTATPTSSRQRALDALAGRPVLIVLDNCEHVSGEAAEVALALLRATPTARLLATSREPLGVAGEAFVDLGPLPADDAIELFSRRVRAARGEAPAPRESDAVERIVRRLDGLPLALELAAARARTLTLAEIDEGLDDRFALLATGPRTADPRHQTLRALIDWSWETLTDPEREALLAASVFPDGITAADASVVARVFGTDAAAFDQLVDRSLLRRGDGGYRMLETVREYGIDRLRSDGREEEARGRQAAAMAELARTREPLLRGPGVRDGLAWFDANDENLSAALRACAEQPGLFETGVELVRASLWPSLMRERFDELSDGIRRFTALDADLDTEAAVVINGVGLLLGLMSAAAGAAGDEPAPGAVDLADFDGRRARLVEAAARHPSELTAVIPPLLAAAAQAIAGQERGWGWSRRFEIPAASPDAPEWSHAFVSMIRSAVAQNSGEVDTLGVESERAVRTFRELGDVWGIAFASQMRSEWLMLEGRLAEALEVADASTAGFTGLTSVSDLLQQRAQGLGILLRLGRLDDARARLAEIEATARADGSDRALAQARMAAATVEIAAGDGAAALAHIDGLGTTIPPEFPDQLQAWASSKRAQALVLVDRPDEAAAALRVALPLALRSGDQPIIADVALSLAGWFAVTGQDAAARRALGASISLRGRPDAADPFYRRVVERVAAAPEESPDTAHDELQRLGELLP</sequence>
<dbReference type="RefSeq" id="WP_397556738.1">
    <property type="nucleotide sequence ID" value="NZ_JBIQWL010000004.1"/>
</dbReference>
<dbReference type="SUPFAM" id="SSF46894">
    <property type="entry name" value="C-terminal effector domain of the bipartite response regulators"/>
    <property type="match status" value="1"/>
</dbReference>
<protein>
    <submittedName>
        <fullName evidence="3">ATP-binding protein</fullName>
    </submittedName>
</protein>
<dbReference type="InterPro" id="IPR011990">
    <property type="entry name" value="TPR-like_helical_dom_sf"/>
</dbReference>
<evidence type="ECO:0000256" key="1">
    <source>
        <dbReference type="SAM" id="MobiDB-lite"/>
    </source>
</evidence>
<dbReference type="Gene3D" id="1.25.40.10">
    <property type="entry name" value="Tetratricopeptide repeat domain"/>
    <property type="match status" value="1"/>
</dbReference>
<proteinExistence type="predicted"/>
<organism evidence="3 4">
    <name type="scientific">Microbacterium alkaliflavum</name>
    <dbReference type="NCBI Taxonomy" id="3248839"/>
    <lineage>
        <taxon>Bacteria</taxon>
        <taxon>Bacillati</taxon>
        <taxon>Actinomycetota</taxon>
        <taxon>Actinomycetes</taxon>
        <taxon>Micrococcales</taxon>
        <taxon>Microbacteriaceae</taxon>
        <taxon>Microbacterium</taxon>
    </lineage>
</organism>
<dbReference type="PANTHER" id="PTHR47691">
    <property type="entry name" value="REGULATOR-RELATED"/>
    <property type="match status" value="1"/>
</dbReference>
<evidence type="ECO:0000259" key="2">
    <source>
        <dbReference type="SMART" id="SM00382"/>
    </source>
</evidence>
<dbReference type="PRINTS" id="PR00364">
    <property type="entry name" value="DISEASERSIST"/>
</dbReference>
<dbReference type="InterPro" id="IPR036388">
    <property type="entry name" value="WH-like_DNA-bd_sf"/>
</dbReference>
<dbReference type="SUPFAM" id="SSF52540">
    <property type="entry name" value="P-loop containing nucleoside triphosphate hydrolases"/>
    <property type="match status" value="1"/>
</dbReference>
<dbReference type="InterPro" id="IPR003593">
    <property type="entry name" value="AAA+_ATPase"/>
</dbReference>